<proteinExistence type="predicted"/>
<sequence length="85" mass="10121">MTSYFFFQFSFFFKAVAVEPPPYVLDDETPMDLPGLSSYLVEHKRKLPYLLGGIRYKRSPLRDYQRKRALEYLTGGIRYRRDGED</sequence>
<feature type="signal peptide" evidence="1">
    <location>
        <begin position="1"/>
        <end position="17"/>
    </location>
</feature>
<reference evidence="2 3" key="1">
    <citation type="submission" date="2018-11" db="EMBL/GenBank/DDBJ databases">
        <authorList>
            <consortium name="Pathogen Informatics"/>
        </authorList>
    </citation>
    <scope>NUCLEOTIDE SEQUENCE [LARGE SCALE GENOMIC DNA]</scope>
</reference>
<dbReference type="AlphaFoldDB" id="A0A3P7LH85"/>
<keyword evidence="3" id="KW-1185">Reference proteome</keyword>
<feature type="chain" id="PRO_5018125615" evidence="1">
    <location>
        <begin position="18"/>
        <end position="85"/>
    </location>
</feature>
<evidence type="ECO:0000313" key="2">
    <source>
        <dbReference type="EMBL" id="VDN11257.1"/>
    </source>
</evidence>
<evidence type="ECO:0000313" key="3">
    <source>
        <dbReference type="Proteomes" id="UP000281553"/>
    </source>
</evidence>
<name>A0A3P7LH85_DIBLA</name>
<dbReference type="EMBL" id="UYRU01051067">
    <property type="protein sequence ID" value="VDN11257.1"/>
    <property type="molecule type" value="Genomic_DNA"/>
</dbReference>
<protein>
    <submittedName>
        <fullName evidence="2">Uncharacterized protein</fullName>
    </submittedName>
</protein>
<organism evidence="2 3">
    <name type="scientific">Dibothriocephalus latus</name>
    <name type="common">Fish tapeworm</name>
    <name type="synonym">Diphyllobothrium latum</name>
    <dbReference type="NCBI Taxonomy" id="60516"/>
    <lineage>
        <taxon>Eukaryota</taxon>
        <taxon>Metazoa</taxon>
        <taxon>Spiralia</taxon>
        <taxon>Lophotrochozoa</taxon>
        <taxon>Platyhelminthes</taxon>
        <taxon>Cestoda</taxon>
        <taxon>Eucestoda</taxon>
        <taxon>Diphyllobothriidea</taxon>
        <taxon>Diphyllobothriidae</taxon>
        <taxon>Dibothriocephalus</taxon>
    </lineage>
</organism>
<dbReference type="Proteomes" id="UP000281553">
    <property type="component" value="Unassembled WGS sequence"/>
</dbReference>
<evidence type="ECO:0000256" key="1">
    <source>
        <dbReference type="SAM" id="SignalP"/>
    </source>
</evidence>
<dbReference type="OrthoDB" id="6278724at2759"/>
<gene>
    <name evidence="2" type="ORF">DILT_LOCUS7088</name>
</gene>
<keyword evidence="1" id="KW-0732">Signal</keyword>
<accession>A0A3P7LH85</accession>